<evidence type="ECO:0000259" key="8">
    <source>
        <dbReference type="PROSITE" id="PS50198"/>
    </source>
</evidence>
<dbReference type="InterPro" id="IPR000297">
    <property type="entry name" value="PPIase_PpiC"/>
</dbReference>
<dbReference type="PANTHER" id="PTHR47245">
    <property type="entry name" value="PEPTIDYLPROLYL ISOMERASE"/>
    <property type="match status" value="1"/>
</dbReference>
<dbReference type="SUPFAM" id="SSF54534">
    <property type="entry name" value="FKBP-like"/>
    <property type="match status" value="1"/>
</dbReference>
<dbReference type="InterPro" id="IPR046357">
    <property type="entry name" value="PPIase_dom_sf"/>
</dbReference>
<feature type="region of interest" description="Disordered" evidence="7">
    <location>
        <begin position="24"/>
        <end position="46"/>
    </location>
</feature>
<evidence type="ECO:0000256" key="2">
    <source>
        <dbReference type="ARBA" id="ARBA00013194"/>
    </source>
</evidence>
<name>A0A0F7HKI5_9STAP</name>
<evidence type="ECO:0000256" key="5">
    <source>
        <dbReference type="ARBA" id="ARBA00023235"/>
    </source>
</evidence>
<dbReference type="SUPFAM" id="SSF109998">
    <property type="entry name" value="Triger factor/SurA peptide-binding domain-like"/>
    <property type="match status" value="1"/>
</dbReference>
<dbReference type="PROSITE" id="PS50198">
    <property type="entry name" value="PPIC_PPIASE_2"/>
    <property type="match status" value="1"/>
</dbReference>
<evidence type="ECO:0000256" key="3">
    <source>
        <dbReference type="ARBA" id="ARBA00022729"/>
    </source>
</evidence>
<accession>A0A0F7HKI5</accession>
<feature type="compositionally biased region" description="Polar residues" evidence="7">
    <location>
        <begin position="171"/>
        <end position="181"/>
    </location>
</feature>
<sequence length="355" mass="39603">MKKKIAPIVIGLGLVGLAGCSDDNGSGNSETENNETEFGSVLSTSDAGEVTTDDILNQMGTSTVANQTFQLTLDSILKDKYSDAVDTEQIESQIDDEIEQMGGEEQFAMALQQQQPGMTVEKYKEQRITNAYHDKFFEEKFEVTDEEAKENTREASHILIAVKDENAEEGASQQPQAPQSDLTDEEAKKKAEDIKAQLEDGADFGELAKEESHDTGSAQNNGSLGYVQKGQMVEGFDKALFELEKGEVSDVVKSEFGYHIIKRHDEEDIDEELPQIKKQIVSKKIQENQDKVLEYYKEVLEEYNADFENEEIKTFIEDTYLSPESQQAPDQSSGEQPAEGEEQSTEEESTEENAE</sequence>
<protein>
    <recommendedName>
        <fullName evidence="2">peptidylprolyl isomerase</fullName>
        <ecNumber evidence="2">5.2.1.8</ecNumber>
    </recommendedName>
</protein>
<dbReference type="PANTHER" id="PTHR47245:SF1">
    <property type="entry name" value="FOLDASE PROTEIN PRSA"/>
    <property type="match status" value="1"/>
</dbReference>
<dbReference type="OrthoDB" id="14196at2"/>
<evidence type="ECO:0000313" key="11">
    <source>
        <dbReference type="Proteomes" id="UP000034029"/>
    </source>
</evidence>
<reference evidence="10 12" key="3">
    <citation type="submission" date="2016-10" db="EMBL/GenBank/DDBJ databases">
        <authorList>
            <person name="Varghese N."/>
            <person name="Submissions S."/>
        </authorList>
    </citation>
    <scope>NUCLEOTIDE SEQUENCE [LARGE SCALE GENOMIC DNA]</scope>
    <source>
        <strain evidence="10 12">CGMCC 1.6501</strain>
    </source>
</reference>
<dbReference type="Proteomes" id="UP000034029">
    <property type="component" value="Chromosome"/>
</dbReference>
<dbReference type="KEGG" id="shv:AAT16_09505"/>
<keyword evidence="5 6" id="KW-0413">Isomerase</keyword>
<dbReference type="Gene3D" id="3.10.50.40">
    <property type="match status" value="1"/>
</dbReference>
<dbReference type="InterPro" id="IPR027304">
    <property type="entry name" value="Trigger_fact/SurA_dom_sf"/>
</dbReference>
<dbReference type="EMBL" id="FOTB01000006">
    <property type="protein sequence ID" value="SFK95952.1"/>
    <property type="molecule type" value="Genomic_DNA"/>
</dbReference>
<evidence type="ECO:0000256" key="6">
    <source>
        <dbReference type="PROSITE-ProRule" id="PRU00278"/>
    </source>
</evidence>
<feature type="compositionally biased region" description="Polar residues" evidence="7">
    <location>
        <begin position="322"/>
        <end position="334"/>
    </location>
</feature>
<dbReference type="EC" id="5.2.1.8" evidence="2"/>
<dbReference type="EMBL" id="CP011366">
    <property type="protein sequence ID" value="AKG74433.1"/>
    <property type="molecule type" value="Genomic_DNA"/>
</dbReference>
<dbReference type="RefSeq" id="WP_046790615.1">
    <property type="nucleotide sequence ID" value="NZ_CP011366.1"/>
</dbReference>
<feature type="compositionally biased region" description="Basic and acidic residues" evidence="7">
    <location>
        <begin position="185"/>
        <end position="198"/>
    </location>
</feature>
<evidence type="ECO:0000256" key="1">
    <source>
        <dbReference type="ARBA" id="ARBA00000971"/>
    </source>
</evidence>
<keyword evidence="4 6" id="KW-0697">Rotamase</keyword>
<evidence type="ECO:0000256" key="7">
    <source>
        <dbReference type="SAM" id="MobiDB-lite"/>
    </source>
</evidence>
<reference evidence="11" key="2">
    <citation type="submission" date="2015-04" db="EMBL/GenBank/DDBJ databases">
        <title>Complete genome sequence of Salinicoccus halodurans strain H3B36, isolated from the Qaidam basin of China.</title>
        <authorList>
            <person name="Ma Y."/>
            <person name="Jiang K."/>
            <person name="Xue Y."/>
        </authorList>
    </citation>
    <scope>NUCLEOTIDE SEQUENCE [LARGE SCALE GENOMIC DNA]</scope>
    <source>
        <strain evidence="11">H3B36</strain>
    </source>
</reference>
<dbReference type="AlphaFoldDB" id="A0A0F7HKI5"/>
<dbReference type="PROSITE" id="PS51257">
    <property type="entry name" value="PROKAR_LIPOPROTEIN"/>
    <property type="match status" value="1"/>
</dbReference>
<reference evidence="9 11" key="1">
    <citation type="journal article" date="2015" name="Int. J. Syst. Evol. Microbiol.">
        <title>Complete genome sequence of Salinicoccus halodurans H3B36, isolated from the Qaidam Basin in China.</title>
        <authorList>
            <person name="Jiang K."/>
            <person name="Xue Y."/>
            <person name="Ma Y."/>
        </authorList>
    </citation>
    <scope>NUCLEOTIDE SEQUENCE [LARGE SCALE GENOMIC DNA]</scope>
    <source>
        <strain evidence="9 11">H3B36</strain>
    </source>
</reference>
<feature type="region of interest" description="Disordered" evidence="7">
    <location>
        <begin position="167"/>
        <end position="224"/>
    </location>
</feature>
<dbReference type="Pfam" id="PF13616">
    <property type="entry name" value="Rotamase_3"/>
    <property type="match status" value="1"/>
</dbReference>
<evidence type="ECO:0000313" key="9">
    <source>
        <dbReference type="EMBL" id="AKG74433.1"/>
    </source>
</evidence>
<gene>
    <name evidence="9" type="ORF">AAT16_09505</name>
    <name evidence="10" type="ORF">SAMN05216235_2798</name>
</gene>
<feature type="region of interest" description="Disordered" evidence="7">
    <location>
        <begin position="316"/>
        <end position="355"/>
    </location>
</feature>
<proteinExistence type="predicted"/>
<dbReference type="GO" id="GO:0003755">
    <property type="term" value="F:peptidyl-prolyl cis-trans isomerase activity"/>
    <property type="evidence" value="ECO:0007669"/>
    <property type="project" value="UniProtKB-KW"/>
</dbReference>
<evidence type="ECO:0000313" key="12">
    <source>
        <dbReference type="Proteomes" id="UP000183090"/>
    </source>
</evidence>
<feature type="compositionally biased region" description="Acidic residues" evidence="7">
    <location>
        <begin position="338"/>
        <end position="355"/>
    </location>
</feature>
<feature type="domain" description="PpiC" evidence="8">
    <location>
        <begin position="150"/>
        <end position="265"/>
    </location>
</feature>
<evidence type="ECO:0000313" key="10">
    <source>
        <dbReference type="EMBL" id="SFK95952.1"/>
    </source>
</evidence>
<dbReference type="Proteomes" id="UP000183090">
    <property type="component" value="Unassembled WGS sequence"/>
</dbReference>
<dbReference type="InterPro" id="IPR050245">
    <property type="entry name" value="PrsA_foldase"/>
</dbReference>
<keyword evidence="11" id="KW-1185">Reference proteome</keyword>
<keyword evidence="3" id="KW-0732">Signal</keyword>
<comment type="catalytic activity">
    <reaction evidence="1">
        <text>[protein]-peptidylproline (omega=180) = [protein]-peptidylproline (omega=0)</text>
        <dbReference type="Rhea" id="RHEA:16237"/>
        <dbReference type="Rhea" id="RHEA-COMP:10747"/>
        <dbReference type="Rhea" id="RHEA-COMP:10748"/>
        <dbReference type="ChEBI" id="CHEBI:83833"/>
        <dbReference type="ChEBI" id="CHEBI:83834"/>
        <dbReference type="EC" id="5.2.1.8"/>
    </reaction>
</comment>
<evidence type="ECO:0000256" key="4">
    <source>
        <dbReference type="ARBA" id="ARBA00023110"/>
    </source>
</evidence>
<organism evidence="10 12">
    <name type="scientific">Salinicoccus halodurans</name>
    <dbReference type="NCBI Taxonomy" id="407035"/>
    <lineage>
        <taxon>Bacteria</taxon>
        <taxon>Bacillati</taxon>
        <taxon>Bacillota</taxon>
        <taxon>Bacilli</taxon>
        <taxon>Bacillales</taxon>
        <taxon>Staphylococcaceae</taxon>
        <taxon>Salinicoccus</taxon>
    </lineage>
</organism>